<proteinExistence type="predicted"/>
<dbReference type="Proteomes" id="UP000054995">
    <property type="component" value="Unassembled WGS sequence"/>
</dbReference>
<dbReference type="AlphaFoldDB" id="A0A0V1FU87"/>
<reference evidence="1 2" key="1">
    <citation type="submission" date="2015-01" db="EMBL/GenBank/DDBJ databases">
        <title>Evolution of Trichinella species and genotypes.</title>
        <authorList>
            <person name="Korhonen P.K."/>
            <person name="Edoardo P."/>
            <person name="Giuseppe L.R."/>
            <person name="Gasser R.B."/>
        </authorList>
    </citation>
    <scope>NUCLEOTIDE SEQUENCE [LARGE SCALE GENOMIC DNA]</scope>
    <source>
        <strain evidence="1">ISS470</strain>
    </source>
</reference>
<protein>
    <submittedName>
        <fullName evidence="1">Uncharacterized protein</fullName>
    </submittedName>
</protein>
<name>A0A0V1FU87_TRIPS</name>
<sequence>MSYLSSAFQQIEQAVLGMEIANTNVNNFSYCITFINLLTYPIHSKEDIQELERDKEVDVKISANLSSESFSFSISEDQFSFFSFKY</sequence>
<evidence type="ECO:0000313" key="2">
    <source>
        <dbReference type="Proteomes" id="UP000054995"/>
    </source>
</evidence>
<accession>A0A0V1FU87</accession>
<evidence type="ECO:0000313" key="1">
    <source>
        <dbReference type="EMBL" id="KRY89591.1"/>
    </source>
</evidence>
<keyword evidence="2" id="KW-1185">Reference proteome</keyword>
<gene>
    <name evidence="1" type="ORF">T4D_4912</name>
</gene>
<dbReference type="EMBL" id="JYDT01000030">
    <property type="protein sequence ID" value="KRY89591.1"/>
    <property type="molecule type" value="Genomic_DNA"/>
</dbReference>
<comment type="caution">
    <text evidence="1">The sequence shown here is derived from an EMBL/GenBank/DDBJ whole genome shotgun (WGS) entry which is preliminary data.</text>
</comment>
<organism evidence="1 2">
    <name type="scientific">Trichinella pseudospiralis</name>
    <name type="common">Parasitic roundworm</name>
    <dbReference type="NCBI Taxonomy" id="6337"/>
    <lineage>
        <taxon>Eukaryota</taxon>
        <taxon>Metazoa</taxon>
        <taxon>Ecdysozoa</taxon>
        <taxon>Nematoda</taxon>
        <taxon>Enoplea</taxon>
        <taxon>Dorylaimia</taxon>
        <taxon>Trichinellida</taxon>
        <taxon>Trichinellidae</taxon>
        <taxon>Trichinella</taxon>
    </lineage>
</organism>